<protein>
    <submittedName>
        <fullName evidence="2">DUF1992 domain-containing protein</fullName>
    </submittedName>
</protein>
<organism evidence="2 3">
    <name type="scientific">Albidovulum marisflavi</name>
    <dbReference type="NCBI Taxonomy" id="2984159"/>
    <lineage>
        <taxon>Bacteria</taxon>
        <taxon>Pseudomonadati</taxon>
        <taxon>Pseudomonadota</taxon>
        <taxon>Alphaproteobacteria</taxon>
        <taxon>Rhodobacterales</taxon>
        <taxon>Paracoccaceae</taxon>
        <taxon>Albidovulum</taxon>
    </lineage>
</organism>
<proteinExistence type="predicted"/>
<keyword evidence="3" id="KW-1185">Reference proteome</keyword>
<comment type="caution">
    <text evidence="2">The sequence shown here is derived from an EMBL/GenBank/DDBJ whole genome shotgun (WGS) entry which is preliminary data.</text>
</comment>
<reference evidence="2 3" key="1">
    <citation type="submission" date="2022-10" db="EMBL/GenBank/DDBJ databases">
        <title>Defluviimonas sp. nov., isolated from ocean surface water.</title>
        <authorList>
            <person name="He W."/>
            <person name="Wang L."/>
            <person name="Zhang D.-F."/>
        </authorList>
    </citation>
    <scope>NUCLEOTIDE SEQUENCE [LARGE SCALE GENOMIC DNA]</scope>
    <source>
        <strain evidence="2 3">WL0002</strain>
    </source>
</reference>
<gene>
    <name evidence="2" type="ORF">OEW28_06320</name>
</gene>
<accession>A0ABT2ZAV6</accession>
<dbReference type="InterPro" id="IPR018961">
    <property type="entry name" value="DnaJ_homolog_subfam-C_membr-28"/>
</dbReference>
<feature type="domain" description="DnaJ homologue subfamily C member 28 conserved" evidence="1">
    <location>
        <begin position="8"/>
        <end position="73"/>
    </location>
</feature>
<evidence type="ECO:0000259" key="1">
    <source>
        <dbReference type="Pfam" id="PF09350"/>
    </source>
</evidence>
<dbReference type="RefSeq" id="WP_263733858.1">
    <property type="nucleotide sequence ID" value="NZ_JAOWKY010000001.1"/>
</dbReference>
<evidence type="ECO:0000313" key="3">
    <source>
        <dbReference type="Proteomes" id="UP001652542"/>
    </source>
</evidence>
<dbReference type="Pfam" id="PF09350">
    <property type="entry name" value="DJC28_CD"/>
    <property type="match status" value="1"/>
</dbReference>
<sequence>MSDWLNRMAERRMLKARAEGTLDHLAGEGRPLPERPGDAFVDTGTALGFRIMAEAGALPEEVILKQELSAARAGYAEATTEDERHMAMKRIATLELKIAVAEEARKKFMRD</sequence>
<dbReference type="EMBL" id="JAOWKY010000001">
    <property type="protein sequence ID" value="MCV2868241.1"/>
    <property type="molecule type" value="Genomic_DNA"/>
</dbReference>
<dbReference type="Proteomes" id="UP001652542">
    <property type="component" value="Unassembled WGS sequence"/>
</dbReference>
<evidence type="ECO:0000313" key="2">
    <source>
        <dbReference type="EMBL" id="MCV2868241.1"/>
    </source>
</evidence>
<name>A0ABT2ZAV6_9RHOB</name>